<sequence length="53" mass="6018">MREFDALLASRSCCGDIRHFTGQAIYSCGYDYLSIKEEKRNARPEKDESTPTG</sequence>
<evidence type="ECO:0000313" key="2">
    <source>
        <dbReference type="Proteomes" id="UP000612362"/>
    </source>
</evidence>
<dbReference type="Proteomes" id="UP000612362">
    <property type="component" value="Unassembled WGS sequence"/>
</dbReference>
<gene>
    <name evidence="1" type="ORF">KSX_39830</name>
</gene>
<dbReference type="EMBL" id="BNJF01000002">
    <property type="protein sequence ID" value="GHO45820.1"/>
    <property type="molecule type" value="Genomic_DNA"/>
</dbReference>
<name>A0A8J3MS83_9CHLR</name>
<keyword evidence="2" id="KW-1185">Reference proteome</keyword>
<organism evidence="1 2">
    <name type="scientific">Ktedonospora formicarum</name>
    <dbReference type="NCBI Taxonomy" id="2778364"/>
    <lineage>
        <taxon>Bacteria</taxon>
        <taxon>Bacillati</taxon>
        <taxon>Chloroflexota</taxon>
        <taxon>Ktedonobacteria</taxon>
        <taxon>Ktedonobacterales</taxon>
        <taxon>Ktedonobacteraceae</taxon>
        <taxon>Ktedonospora</taxon>
    </lineage>
</organism>
<comment type="caution">
    <text evidence="1">The sequence shown here is derived from an EMBL/GenBank/DDBJ whole genome shotgun (WGS) entry which is preliminary data.</text>
</comment>
<proteinExistence type="predicted"/>
<reference evidence="1" key="1">
    <citation type="submission" date="2020-10" db="EMBL/GenBank/DDBJ databases">
        <title>Taxonomic study of unclassified bacteria belonging to the class Ktedonobacteria.</title>
        <authorList>
            <person name="Yabe S."/>
            <person name="Wang C.M."/>
            <person name="Zheng Y."/>
            <person name="Sakai Y."/>
            <person name="Cavaletti L."/>
            <person name="Monciardini P."/>
            <person name="Donadio S."/>
        </authorList>
    </citation>
    <scope>NUCLEOTIDE SEQUENCE</scope>
    <source>
        <strain evidence="1">SOSP1-1</strain>
    </source>
</reference>
<dbReference type="AlphaFoldDB" id="A0A8J3MS83"/>
<protein>
    <submittedName>
        <fullName evidence="1">Uncharacterized protein</fullName>
    </submittedName>
</protein>
<accession>A0A8J3MS83</accession>
<evidence type="ECO:0000313" key="1">
    <source>
        <dbReference type="EMBL" id="GHO45820.1"/>
    </source>
</evidence>